<accession>A0AAD9J108</accession>
<keyword evidence="3" id="KW-1185">Reference proteome</keyword>
<proteinExistence type="predicted"/>
<feature type="domain" description="Metallo-beta-lactamase" evidence="1">
    <location>
        <begin position="28"/>
        <end position="231"/>
    </location>
</feature>
<protein>
    <recommendedName>
        <fullName evidence="1">Metallo-beta-lactamase domain-containing protein</fullName>
    </recommendedName>
</protein>
<dbReference type="InterPro" id="IPR001279">
    <property type="entry name" value="Metallo-B-lactamas"/>
</dbReference>
<evidence type="ECO:0000313" key="3">
    <source>
        <dbReference type="Proteomes" id="UP001208570"/>
    </source>
</evidence>
<evidence type="ECO:0000259" key="1">
    <source>
        <dbReference type="SMART" id="SM00849"/>
    </source>
</evidence>
<dbReference type="PANTHER" id="PTHR42951:SF4">
    <property type="entry name" value="ACYL-COENZYME A THIOESTERASE MBLAC2"/>
    <property type="match status" value="1"/>
</dbReference>
<dbReference type="EMBL" id="JAODUP010000766">
    <property type="protein sequence ID" value="KAK2144349.1"/>
    <property type="molecule type" value="Genomic_DNA"/>
</dbReference>
<gene>
    <name evidence="2" type="ORF">LSH36_766g03100</name>
</gene>
<name>A0AAD9J108_9ANNE</name>
<dbReference type="AlphaFoldDB" id="A0AAD9J108"/>
<dbReference type="Proteomes" id="UP001208570">
    <property type="component" value="Unassembled WGS sequence"/>
</dbReference>
<dbReference type="SMART" id="SM00849">
    <property type="entry name" value="Lactamase_B"/>
    <property type="match status" value="1"/>
</dbReference>
<dbReference type="Gene3D" id="3.60.15.10">
    <property type="entry name" value="Ribonuclease Z/Hydroxyacylglutathione hydrolase-like"/>
    <property type="match status" value="1"/>
</dbReference>
<organism evidence="2 3">
    <name type="scientific">Paralvinella palmiformis</name>
    <dbReference type="NCBI Taxonomy" id="53620"/>
    <lineage>
        <taxon>Eukaryota</taxon>
        <taxon>Metazoa</taxon>
        <taxon>Spiralia</taxon>
        <taxon>Lophotrochozoa</taxon>
        <taxon>Annelida</taxon>
        <taxon>Polychaeta</taxon>
        <taxon>Sedentaria</taxon>
        <taxon>Canalipalpata</taxon>
        <taxon>Terebellida</taxon>
        <taxon>Terebelliformia</taxon>
        <taxon>Alvinellidae</taxon>
        <taxon>Paralvinella</taxon>
    </lineage>
</organism>
<comment type="caution">
    <text evidence="2">The sequence shown here is derived from an EMBL/GenBank/DDBJ whole genome shotgun (WGS) entry which is preliminary data.</text>
</comment>
<dbReference type="SUPFAM" id="SSF56281">
    <property type="entry name" value="Metallo-hydrolase/oxidoreductase"/>
    <property type="match status" value="1"/>
</dbReference>
<sequence length="281" mass="31806">MDKSWFTTKKISKNIYLTREMNFFEGNRANIWLIKGPRKDVVIDCGLGVCNLRQHFEHIGLISPADSVDEKPCDVVCTHVHFDHSGGAHHFDNVFIHEDDQPGLQHGKVVETLNYVKSSHFYVKPYPEFSASSYKVPPTNCRSLSDESCIDLGDGKELKVIHVPGHTKGSIALYYEPEGALFSGDFVYECGHGRNLLDWLPTSSVPDYVSSAKMMCDWLVNHDVSMVYPGHFELISQQRMQDLLCEYIEANSHCCTQVCSLPFKALVTAFFFMGCHHFCPC</sequence>
<evidence type="ECO:0000313" key="2">
    <source>
        <dbReference type="EMBL" id="KAK2144349.1"/>
    </source>
</evidence>
<dbReference type="Pfam" id="PF00753">
    <property type="entry name" value="Lactamase_B"/>
    <property type="match status" value="1"/>
</dbReference>
<dbReference type="PANTHER" id="PTHR42951">
    <property type="entry name" value="METALLO-BETA-LACTAMASE DOMAIN-CONTAINING"/>
    <property type="match status" value="1"/>
</dbReference>
<dbReference type="InterPro" id="IPR036866">
    <property type="entry name" value="RibonucZ/Hydroxyglut_hydro"/>
</dbReference>
<dbReference type="InterPro" id="IPR050855">
    <property type="entry name" value="NDM-1-like"/>
</dbReference>
<reference evidence="2" key="1">
    <citation type="journal article" date="2023" name="Mol. Biol. Evol.">
        <title>Third-Generation Sequencing Reveals the Adaptive Role of the Epigenome in Three Deep-Sea Polychaetes.</title>
        <authorList>
            <person name="Perez M."/>
            <person name="Aroh O."/>
            <person name="Sun Y."/>
            <person name="Lan Y."/>
            <person name="Juniper S.K."/>
            <person name="Young C.R."/>
            <person name="Angers B."/>
            <person name="Qian P.Y."/>
        </authorList>
    </citation>
    <scope>NUCLEOTIDE SEQUENCE</scope>
    <source>
        <strain evidence="2">P08H-3</strain>
    </source>
</reference>